<feature type="domain" description="Apple" evidence="1">
    <location>
        <begin position="12"/>
        <end position="59"/>
    </location>
</feature>
<reference evidence="2 3" key="1">
    <citation type="submission" date="2024-11" db="EMBL/GenBank/DDBJ databases">
        <title>Chromosome-level genome assembly of the freshwater bivalve Anodonta woodiana.</title>
        <authorList>
            <person name="Chen X."/>
        </authorList>
    </citation>
    <scope>NUCLEOTIDE SEQUENCE [LARGE SCALE GENOMIC DNA]</scope>
    <source>
        <strain evidence="2">MN2024</strain>
        <tissue evidence="2">Gills</tissue>
    </source>
</reference>
<dbReference type="AlphaFoldDB" id="A0ABD3XX07"/>
<accession>A0ABD3XX07</accession>
<dbReference type="SUPFAM" id="SSF57414">
    <property type="entry name" value="Hairpin loop containing domain-like"/>
    <property type="match status" value="1"/>
</dbReference>
<keyword evidence="3" id="KW-1185">Reference proteome</keyword>
<dbReference type="Proteomes" id="UP001634394">
    <property type="component" value="Unassembled WGS sequence"/>
</dbReference>
<organism evidence="2 3">
    <name type="scientific">Sinanodonta woodiana</name>
    <name type="common">Chinese pond mussel</name>
    <name type="synonym">Anodonta woodiana</name>
    <dbReference type="NCBI Taxonomy" id="1069815"/>
    <lineage>
        <taxon>Eukaryota</taxon>
        <taxon>Metazoa</taxon>
        <taxon>Spiralia</taxon>
        <taxon>Lophotrochozoa</taxon>
        <taxon>Mollusca</taxon>
        <taxon>Bivalvia</taxon>
        <taxon>Autobranchia</taxon>
        <taxon>Heteroconchia</taxon>
        <taxon>Palaeoheterodonta</taxon>
        <taxon>Unionida</taxon>
        <taxon>Unionoidea</taxon>
        <taxon>Unionidae</taxon>
        <taxon>Unioninae</taxon>
        <taxon>Sinanodonta</taxon>
    </lineage>
</organism>
<evidence type="ECO:0000313" key="3">
    <source>
        <dbReference type="Proteomes" id="UP001634394"/>
    </source>
</evidence>
<evidence type="ECO:0000259" key="1">
    <source>
        <dbReference type="Pfam" id="PF00024"/>
    </source>
</evidence>
<dbReference type="Gene3D" id="3.50.4.10">
    <property type="entry name" value="Hepatocyte Growth Factor"/>
    <property type="match status" value="1"/>
</dbReference>
<dbReference type="EMBL" id="JBJQND010000001">
    <property type="protein sequence ID" value="KAL3889570.1"/>
    <property type="molecule type" value="Genomic_DNA"/>
</dbReference>
<gene>
    <name evidence="2" type="ORF">ACJMK2_001908</name>
</gene>
<proteinExistence type="predicted"/>
<feature type="non-terminal residue" evidence="2">
    <location>
        <position position="1"/>
    </location>
</feature>
<sequence length="62" mass="7387">KQNWKQDTIYYNNMHTSVVITTVTKMDLLECMQRCDASQKTCLSFFYENDTSQCLFSSSFRR</sequence>
<dbReference type="Pfam" id="PF00024">
    <property type="entry name" value="PAN_1"/>
    <property type="match status" value="1"/>
</dbReference>
<evidence type="ECO:0000313" key="2">
    <source>
        <dbReference type="EMBL" id="KAL3889570.1"/>
    </source>
</evidence>
<feature type="non-terminal residue" evidence="2">
    <location>
        <position position="62"/>
    </location>
</feature>
<dbReference type="InterPro" id="IPR003609">
    <property type="entry name" value="Pan_app"/>
</dbReference>
<comment type="caution">
    <text evidence="2">The sequence shown here is derived from an EMBL/GenBank/DDBJ whole genome shotgun (WGS) entry which is preliminary data.</text>
</comment>
<name>A0ABD3XX07_SINWO</name>
<protein>
    <recommendedName>
        <fullName evidence="1">Apple domain-containing protein</fullName>
    </recommendedName>
</protein>